<name>A0ABR4BI96_9LECA</name>
<feature type="region of interest" description="Disordered" evidence="1">
    <location>
        <begin position="316"/>
        <end position="338"/>
    </location>
</feature>
<sequence>MQLMLAHYIDDNTFNAEVSLCRMHLAFIKTMPKEPTKDRDNVIRHQLDCIMHHARHIETELGRSDRVFLDQLDLTLTELVCRNQCHALHHRANNYDIDSDHDFASIFEFSVANGLSVYAAERLAERPSRTFGARRPLLGYALQSWKPFQCTESDVVAMVHLLIDHGEDPNVKHHGSVVWFAWFWDRNRTSCTYSAQLRDDNIRILDALLQRGADPNISDIVRPSRTFWQHVLDTFLGSNEDFNDSERAAEYCYRVLDTLLIHGADPRATIKTHDGTPMTLSRGFGKLPPMLSARLRGRLQLADPARIRLPDSSSNLLRVSQPRPTTPTKHISSSQGSDSTAETWHTWLLGYLPKILQPSSKEKQWPD</sequence>
<protein>
    <recommendedName>
        <fullName evidence="4">Ankyrin repeat protein</fullName>
    </recommendedName>
</protein>
<dbReference type="InterPro" id="IPR036770">
    <property type="entry name" value="Ankyrin_rpt-contain_sf"/>
</dbReference>
<dbReference type="Gene3D" id="1.25.40.20">
    <property type="entry name" value="Ankyrin repeat-containing domain"/>
    <property type="match status" value="1"/>
</dbReference>
<gene>
    <name evidence="2" type="ORF">ABVK25_001921</name>
</gene>
<organism evidence="2 3">
    <name type="scientific">Lepraria finkii</name>
    <dbReference type="NCBI Taxonomy" id="1340010"/>
    <lineage>
        <taxon>Eukaryota</taxon>
        <taxon>Fungi</taxon>
        <taxon>Dikarya</taxon>
        <taxon>Ascomycota</taxon>
        <taxon>Pezizomycotina</taxon>
        <taxon>Lecanoromycetes</taxon>
        <taxon>OSLEUM clade</taxon>
        <taxon>Lecanoromycetidae</taxon>
        <taxon>Lecanorales</taxon>
        <taxon>Lecanorineae</taxon>
        <taxon>Stereocaulaceae</taxon>
        <taxon>Lepraria</taxon>
    </lineage>
</organism>
<evidence type="ECO:0008006" key="4">
    <source>
        <dbReference type="Google" id="ProtNLM"/>
    </source>
</evidence>
<dbReference type="Proteomes" id="UP001590951">
    <property type="component" value="Unassembled WGS sequence"/>
</dbReference>
<dbReference type="EMBL" id="JBHFEH010000004">
    <property type="protein sequence ID" value="KAL2057537.1"/>
    <property type="molecule type" value="Genomic_DNA"/>
</dbReference>
<comment type="caution">
    <text evidence="2">The sequence shown here is derived from an EMBL/GenBank/DDBJ whole genome shotgun (WGS) entry which is preliminary data.</text>
</comment>
<evidence type="ECO:0000256" key="1">
    <source>
        <dbReference type="SAM" id="MobiDB-lite"/>
    </source>
</evidence>
<keyword evidence="3" id="KW-1185">Reference proteome</keyword>
<reference evidence="2 3" key="1">
    <citation type="submission" date="2024-09" db="EMBL/GenBank/DDBJ databases">
        <title>Rethinking Asexuality: The Enigmatic Case of Functional Sexual Genes in Lepraria (Stereocaulaceae).</title>
        <authorList>
            <person name="Doellman M."/>
            <person name="Sun Y."/>
            <person name="Barcenas-Pena A."/>
            <person name="Lumbsch H.T."/>
            <person name="Grewe F."/>
        </authorList>
    </citation>
    <scope>NUCLEOTIDE SEQUENCE [LARGE SCALE GENOMIC DNA]</scope>
    <source>
        <strain evidence="2 3">Grewe 0041</strain>
    </source>
</reference>
<evidence type="ECO:0000313" key="3">
    <source>
        <dbReference type="Proteomes" id="UP001590951"/>
    </source>
</evidence>
<accession>A0ABR4BI96</accession>
<evidence type="ECO:0000313" key="2">
    <source>
        <dbReference type="EMBL" id="KAL2057537.1"/>
    </source>
</evidence>
<proteinExistence type="predicted"/>